<dbReference type="EMBL" id="NCKW01020142">
    <property type="protein sequence ID" value="POM58845.1"/>
    <property type="molecule type" value="Genomic_DNA"/>
</dbReference>
<reference evidence="1 2" key="1">
    <citation type="journal article" date="2017" name="Genome Biol. Evol.">
        <title>Phytophthora megakarya and P. palmivora, closely related causal agents of cacao black pod rot, underwent increases in genome sizes and gene numbers by different mechanisms.</title>
        <authorList>
            <person name="Ali S.S."/>
            <person name="Shao J."/>
            <person name="Lary D.J."/>
            <person name="Kronmiller B."/>
            <person name="Shen D."/>
            <person name="Strem M.D."/>
            <person name="Amoako-Attah I."/>
            <person name="Akrofi A.Y."/>
            <person name="Begoude B.A."/>
            <person name="Ten Hoopen G.M."/>
            <person name="Coulibaly K."/>
            <person name="Kebe B.I."/>
            <person name="Melnick R.L."/>
            <person name="Guiltinan M.J."/>
            <person name="Tyler B.M."/>
            <person name="Meinhardt L.W."/>
            <person name="Bailey B.A."/>
        </authorList>
    </citation>
    <scope>NUCLEOTIDE SEQUENCE [LARGE SCALE GENOMIC DNA]</scope>
    <source>
        <strain evidence="2">sbr112.9</strain>
    </source>
</reference>
<comment type="caution">
    <text evidence="1">The sequence shown here is derived from an EMBL/GenBank/DDBJ whole genome shotgun (WGS) entry which is preliminary data.</text>
</comment>
<name>A0A2P4WZY1_9STRA</name>
<protein>
    <submittedName>
        <fullName evidence="1">Glutaredoxin</fullName>
    </submittedName>
</protein>
<organism evidence="1 2">
    <name type="scientific">Phytophthora palmivora</name>
    <dbReference type="NCBI Taxonomy" id="4796"/>
    <lineage>
        <taxon>Eukaryota</taxon>
        <taxon>Sar</taxon>
        <taxon>Stramenopiles</taxon>
        <taxon>Oomycota</taxon>
        <taxon>Peronosporomycetes</taxon>
        <taxon>Peronosporales</taxon>
        <taxon>Peronosporaceae</taxon>
        <taxon>Phytophthora</taxon>
    </lineage>
</organism>
<dbReference type="Proteomes" id="UP000237271">
    <property type="component" value="Unassembled WGS sequence"/>
</dbReference>
<keyword evidence="2" id="KW-1185">Reference proteome</keyword>
<sequence>MPLAREVFARKSFKLFCQKVVNELSNKKAGIDAKAINYMHTVLAKNPNTTKVKEAIIWNSQQETPVNANGHTLVFGTLAPGTAVTDSTVTITMAAEETCRMP</sequence>
<proteinExistence type="predicted"/>
<gene>
    <name evidence="1" type="ORF">PHPALM_36453</name>
</gene>
<accession>A0A2P4WZY1</accession>
<evidence type="ECO:0000313" key="1">
    <source>
        <dbReference type="EMBL" id="POM58845.1"/>
    </source>
</evidence>
<evidence type="ECO:0000313" key="2">
    <source>
        <dbReference type="Proteomes" id="UP000237271"/>
    </source>
</evidence>
<dbReference type="AlphaFoldDB" id="A0A2P4WZY1"/>